<gene>
    <name evidence="1" type="ORF">S06H3_24966</name>
</gene>
<feature type="non-terminal residue" evidence="1">
    <location>
        <position position="1"/>
    </location>
</feature>
<name>X1NHS2_9ZZZZ</name>
<proteinExistence type="predicted"/>
<organism evidence="1">
    <name type="scientific">marine sediment metagenome</name>
    <dbReference type="NCBI Taxonomy" id="412755"/>
    <lineage>
        <taxon>unclassified sequences</taxon>
        <taxon>metagenomes</taxon>
        <taxon>ecological metagenomes</taxon>
    </lineage>
</organism>
<comment type="caution">
    <text evidence="1">The sequence shown here is derived from an EMBL/GenBank/DDBJ whole genome shotgun (WGS) entry which is preliminary data.</text>
</comment>
<protein>
    <submittedName>
        <fullName evidence="1">Uncharacterized protein</fullName>
    </submittedName>
</protein>
<dbReference type="EMBL" id="BARV01014146">
    <property type="protein sequence ID" value="GAI29756.1"/>
    <property type="molecule type" value="Genomic_DNA"/>
</dbReference>
<evidence type="ECO:0000313" key="1">
    <source>
        <dbReference type="EMBL" id="GAI29756.1"/>
    </source>
</evidence>
<accession>X1NHS2</accession>
<reference evidence="1" key="1">
    <citation type="journal article" date="2014" name="Front. Microbiol.">
        <title>High frequency of phylogenetically diverse reductive dehalogenase-homologous genes in deep subseafloor sedimentary metagenomes.</title>
        <authorList>
            <person name="Kawai M."/>
            <person name="Futagami T."/>
            <person name="Toyoda A."/>
            <person name="Takaki Y."/>
            <person name="Nishi S."/>
            <person name="Hori S."/>
            <person name="Arai W."/>
            <person name="Tsubouchi T."/>
            <person name="Morono Y."/>
            <person name="Uchiyama I."/>
            <person name="Ito T."/>
            <person name="Fujiyama A."/>
            <person name="Inagaki F."/>
            <person name="Takami H."/>
        </authorList>
    </citation>
    <scope>NUCLEOTIDE SEQUENCE</scope>
    <source>
        <strain evidence="1">Expedition CK06-06</strain>
    </source>
</reference>
<sequence>VMGSKNLKGIAVRGHNPPAMADPKAVSAMAFCPPFKVFLKN</sequence>
<dbReference type="AlphaFoldDB" id="X1NHS2"/>